<organism evidence="14 15">
    <name type="scientific">Clavelina lepadiformis</name>
    <name type="common">Light-bulb sea squirt</name>
    <name type="synonym">Ascidia lepadiformis</name>
    <dbReference type="NCBI Taxonomy" id="159417"/>
    <lineage>
        <taxon>Eukaryota</taxon>
        <taxon>Metazoa</taxon>
        <taxon>Chordata</taxon>
        <taxon>Tunicata</taxon>
        <taxon>Ascidiacea</taxon>
        <taxon>Aplousobranchia</taxon>
        <taxon>Clavelinidae</taxon>
        <taxon>Clavelina</taxon>
    </lineage>
</organism>
<comment type="caution">
    <text evidence="14">The sequence shown here is derived from an EMBL/GenBank/DDBJ whole genome shotgun (WGS) entry which is preliminary data.</text>
</comment>
<feature type="repeat" description="Solcar" evidence="11">
    <location>
        <begin position="269"/>
        <end position="363"/>
    </location>
</feature>
<evidence type="ECO:0000256" key="6">
    <source>
        <dbReference type="ARBA" id="ARBA00022792"/>
    </source>
</evidence>
<feature type="transmembrane region" description="Helical" evidence="13">
    <location>
        <begin position="186"/>
        <end position="206"/>
    </location>
</feature>
<dbReference type="Pfam" id="PF00153">
    <property type="entry name" value="Mito_carr"/>
    <property type="match status" value="4"/>
</dbReference>
<evidence type="ECO:0000256" key="4">
    <source>
        <dbReference type="ARBA" id="ARBA00022692"/>
    </source>
</evidence>
<dbReference type="PROSITE" id="PS50920">
    <property type="entry name" value="SOLCAR"/>
    <property type="match status" value="3"/>
</dbReference>
<dbReference type="SUPFAM" id="SSF103506">
    <property type="entry name" value="Mitochondrial carrier"/>
    <property type="match status" value="1"/>
</dbReference>
<keyword evidence="3 12" id="KW-0813">Transport</keyword>
<gene>
    <name evidence="14" type="ORF">CVLEPA_LOCUS1234</name>
</gene>
<evidence type="ECO:0000256" key="9">
    <source>
        <dbReference type="ARBA" id="ARBA00023136"/>
    </source>
</evidence>
<keyword evidence="5" id="KW-0677">Repeat</keyword>
<comment type="subcellular location">
    <subcellularLocation>
        <location evidence="1">Mitochondrion inner membrane</location>
        <topology evidence="1">Multi-pass membrane protein</topology>
    </subcellularLocation>
</comment>
<keyword evidence="7 13" id="KW-1133">Transmembrane helix</keyword>
<evidence type="ECO:0000256" key="7">
    <source>
        <dbReference type="ARBA" id="ARBA00022989"/>
    </source>
</evidence>
<dbReference type="EMBL" id="CAWYQH010000001">
    <property type="protein sequence ID" value="CAK8672262.1"/>
    <property type="molecule type" value="Genomic_DNA"/>
</dbReference>
<keyword evidence="8" id="KW-0496">Mitochondrion</keyword>
<comment type="catalytic activity">
    <reaction evidence="10">
        <text>glutathione(in) = glutathione(out)</text>
        <dbReference type="Rhea" id="RHEA:74819"/>
        <dbReference type="ChEBI" id="CHEBI:57925"/>
    </reaction>
</comment>
<name>A0ABP0F1V0_CLALP</name>
<evidence type="ECO:0008006" key="16">
    <source>
        <dbReference type="Google" id="ProtNLM"/>
    </source>
</evidence>
<accession>A0ABP0F1V0</accession>
<keyword evidence="6" id="KW-0999">Mitochondrion inner membrane</keyword>
<feature type="repeat" description="Solcar" evidence="11">
    <location>
        <begin position="180"/>
        <end position="264"/>
    </location>
</feature>
<evidence type="ECO:0000256" key="13">
    <source>
        <dbReference type="SAM" id="Phobius"/>
    </source>
</evidence>
<dbReference type="PANTHER" id="PTHR45760:SF2">
    <property type="entry name" value="FI19922P1-RELATED"/>
    <property type="match status" value="1"/>
</dbReference>
<reference evidence="14 15" key="1">
    <citation type="submission" date="2024-02" db="EMBL/GenBank/DDBJ databases">
        <authorList>
            <person name="Daric V."/>
            <person name="Darras S."/>
        </authorList>
    </citation>
    <scope>NUCLEOTIDE SEQUENCE [LARGE SCALE GENOMIC DNA]</scope>
</reference>
<evidence type="ECO:0000313" key="15">
    <source>
        <dbReference type="Proteomes" id="UP001642483"/>
    </source>
</evidence>
<dbReference type="InterPro" id="IPR045315">
    <property type="entry name" value="Mtm1-like"/>
</dbReference>
<dbReference type="InterPro" id="IPR023395">
    <property type="entry name" value="MCP_dom_sf"/>
</dbReference>
<feature type="repeat" description="Solcar" evidence="11">
    <location>
        <begin position="62"/>
        <end position="175"/>
    </location>
</feature>
<evidence type="ECO:0000256" key="5">
    <source>
        <dbReference type="ARBA" id="ARBA00022737"/>
    </source>
</evidence>
<feature type="non-terminal residue" evidence="14">
    <location>
        <position position="1"/>
    </location>
</feature>
<evidence type="ECO:0000256" key="12">
    <source>
        <dbReference type="RuleBase" id="RU000488"/>
    </source>
</evidence>
<dbReference type="Proteomes" id="UP001642483">
    <property type="component" value="Unassembled WGS sequence"/>
</dbReference>
<feature type="transmembrane region" description="Helical" evidence="13">
    <location>
        <begin position="147"/>
        <end position="166"/>
    </location>
</feature>
<keyword evidence="9 11" id="KW-0472">Membrane</keyword>
<evidence type="ECO:0000256" key="11">
    <source>
        <dbReference type="PROSITE-ProRule" id="PRU00282"/>
    </source>
</evidence>
<keyword evidence="15" id="KW-1185">Reference proteome</keyword>
<evidence type="ECO:0000256" key="8">
    <source>
        <dbReference type="ARBA" id="ARBA00023128"/>
    </source>
</evidence>
<evidence type="ECO:0000256" key="3">
    <source>
        <dbReference type="ARBA" id="ARBA00022448"/>
    </source>
</evidence>
<feature type="transmembrane region" description="Helical" evidence="13">
    <location>
        <begin position="270"/>
        <end position="289"/>
    </location>
</feature>
<protein>
    <recommendedName>
        <fullName evidence="16">Solute carrier family 25 member 40</fullName>
    </recommendedName>
</protein>
<dbReference type="InterPro" id="IPR018108">
    <property type="entry name" value="MCP_transmembrane"/>
</dbReference>
<evidence type="ECO:0000256" key="2">
    <source>
        <dbReference type="ARBA" id="ARBA00006375"/>
    </source>
</evidence>
<evidence type="ECO:0000256" key="1">
    <source>
        <dbReference type="ARBA" id="ARBA00004448"/>
    </source>
</evidence>
<evidence type="ECO:0000256" key="10">
    <source>
        <dbReference type="ARBA" id="ARBA00036017"/>
    </source>
</evidence>
<comment type="similarity">
    <text evidence="2 12">Belongs to the mitochondrial carrier (TC 2.A.29) family.</text>
</comment>
<evidence type="ECO:0000313" key="14">
    <source>
        <dbReference type="EMBL" id="CAK8672262.1"/>
    </source>
</evidence>
<dbReference type="Gene3D" id="1.50.40.10">
    <property type="entry name" value="Mitochondrial carrier domain"/>
    <property type="match status" value="2"/>
</dbReference>
<dbReference type="PANTHER" id="PTHR45760">
    <property type="entry name" value="FI19922P1-RELATED"/>
    <property type="match status" value="1"/>
</dbReference>
<proteinExistence type="inferred from homology"/>
<sequence>EHSKANSGLFIIVLFKNVPRRAQCRFENLVLHTGIYLQSLSCTNYTANVQKKMNGNDITPVQQMLASGSGAMITSLFMTPFDVIKIRMQSQRTTPKCFLYCNGLMDHMCYCLNGNTTSTKWYKRPSAFQGTFHGMVQIARNEGITSLWSGLAPTLVMAVPATMIYFTSYDQLKLYFSKHFGQYAPVLAGAVARAGTVTVISPLELIRTKMQSKSLTYREIVQAVRSSVEVGGLRSMWIGLGPTILRDVPFSMMYWYMYEQLKKRIYHESLFVNSFICGFSAGMIAAVITQPLDVVKTKRQITLGEMDLMGVKANGRTSTLYLLQQIIRESGNKGLFIGIFPRCLKIAPACAIMISSYELGKKFFKASDDHNI</sequence>
<keyword evidence="4 11" id="KW-0812">Transmembrane</keyword>